<protein>
    <submittedName>
        <fullName evidence="6">Acyl carrier protein</fullName>
    </submittedName>
</protein>
<dbReference type="FunFam" id="1.10.1200.10:FF:000016">
    <property type="entry name" value="Non-ribosomal peptide synthase"/>
    <property type="match status" value="1"/>
</dbReference>
<dbReference type="PROSITE" id="PS00012">
    <property type="entry name" value="PHOSPHOPANTETHEINE"/>
    <property type="match status" value="1"/>
</dbReference>
<dbReference type="SMART" id="SM00823">
    <property type="entry name" value="PKS_PP"/>
    <property type="match status" value="1"/>
</dbReference>
<keyword evidence="3" id="KW-0596">Phosphopantetheine</keyword>
<dbReference type="InterPro" id="IPR045851">
    <property type="entry name" value="AMP-bd_C_sf"/>
</dbReference>
<feature type="non-terminal residue" evidence="6">
    <location>
        <position position="1"/>
    </location>
</feature>
<organism evidence="6 7">
    <name type="scientific">Streptomyces echinatus</name>
    <dbReference type="NCBI Taxonomy" id="67293"/>
    <lineage>
        <taxon>Bacteria</taxon>
        <taxon>Bacillati</taxon>
        <taxon>Actinomycetota</taxon>
        <taxon>Actinomycetes</taxon>
        <taxon>Kitasatosporales</taxon>
        <taxon>Streptomycetaceae</taxon>
        <taxon>Streptomyces</taxon>
    </lineage>
</organism>
<dbReference type="FunFam" id="3.30.300.30:FF:000010">
    <property type="entry name" value="Enterobactin synthetase component F"/>
    <property type="match status" value="1"/>
</dbReference>
<dbReference type="InterPro" id="IPR000873">
    <property type="entry name" value="AMP-dep_synth/lig_dom"/>
</dbReference>
<proteinExistence type="inferred from homology"/>
<dbReference type="EMBL" id="JACHJK010000046">
    <property type="protein sequence ID" value="MBB5932972.1"/>
    <property type="molecule type" value="Genomic_DNA"/>
</dbReference>
<dbReference type="FunFam" id="2.30.38.10:FF:000001">
    <property type="entry name" value="Non-ribosomal peptide synthetase PvdI"/>
    <property type="match status" value="1"/>
</dbReference>
<name>A0A7W9UVY8_9ACTN</name>
<dbReference type="PROSITE" id="PS50075">
    <property type="entry name" value="CARRIER"/>
    <property type="match status" value="1"/>
</dbReference>
<evidence type="ECO:0000256" key="4">
    <source>
        <dbReference type="ARBA" id="ARBA00022553"/>
    </source>
</evidence>
<comment type="similarity">
    <text evidence="2">Belongs to the ATP-dependent AMP-binding enzyme family.</text>
</comment>
<dbReference type="RefSeq" id="WP_184976185.1">
    <property type="nucleotide sequence ID" value="NZ_JACHJK010000046.1"/>
</dbReference>
<dbReference type="InterPro" id="IPR036736">
    <property type="entry name" value="ACP-like_sf"/>
</dbReference>
<dbReference type="InterPro" id="IPR001242">
    <property type="entry name" value="Condensation_dom"/>
</dbReference>
<comment type="caution">
    <text evidence="6">The sequence shown here is derived from an EMBL/GenBank/DDBJ whole genome shotgun (WGS) entry which is preliminary data.</text>
</comment>
<evidence type="ECO:0000313" key="7">
    <source>
        <dbReference type="Proteomes" id="UP000585836"/>
    </source>
</evidence>
<dbReference type="GO" id="GO:0017000">
    <property type="term" value="P:antibiotic biosynthetic process"/>
    <property type="evidence" value="ECO:0007669"/>
    <property type="project" value="UniProtKB-ARBA"/>
</dbReference>
<dbReference type="InterPro" id="IPR025110">
    <property type="entry name" value="AMP-bd_C"/>
</dbReference>
<dbReference type="Gene3D" id="3.30.559.10">
    <property type="entry name" value="Chloramphenicol acetyltransferase-like domain"/>
    <property type="match status" value="1"/>
</dbReference>
<dbReference type="Proteomes" id="UP000585836">
    <property type="component" value="Unassembled WGS sequence"/>
</dbReference>
<dbReference type="Gene3D" id="1.10.1200.10">
    <property type="entry name" value="ACP-like"/>
    <property type="match status" value="1"/>
</dbReference>
<dbReference type="GO" id="GO:0072330">
    <property type="term" value="P:monocarboxylic acid biosynthetic process"/>
    <property type="evidence" value="ECO:0007669"/>
    <property type="project" value="UniProtKB-ARBA"/>
</dbReference>
<dbReference type="AlphaFoldDB" id="A0A7W9UVY8"/>
<sequence>EILETLGTGKRLVVPDTDVRRDPTRFVQWLDEHRIEELYAPNVMVQAVCEAALEQGRTLPHLRHIAQAGEALQLSPATKEFFAGRPERVLHNHYGPAETHVITTYSLPGEVSDWGTTAPIGGPLWNTRVFVLDDALAPVPAGVTGELYLAGTALARGYWDRPGLTAERFVANPYGGPGERMYRTGDLVRWNTAGELEYIGRADNQVKVRGFRIELGEIETALTGQESVAQAAVVVREDRPGDRRVVAYVVPASGTVAQPSALRRQLAQALPDYMVPSAVVVLDALPLTPSGKVDRRALPAPALDVSPSGHAAPRTPQEEILCGIFAEVLGVGQVGVDDSFFDLGGHSLLATRLVSRVRSVLDVELSVRAVFEAPTVAALVQRLPNAGIARKALRAAVERPETAPLSFSQRRLWFLHRLEGPSATYNMPMAIRLTGELDRAALHDGLTDVLARHESLRTVFPEVDGVPRQKVLSVSEAGVELSVVPTTEEELAARLADASAEGFDLANDLPLRVTLFVLSPTEHVLVLVLHHITGDGWSLRPLSRDVGEAYAARVEGRAPEWPELPVQYVDYTLWQQELLGAEDDPQSVISRQVDYWKTTLADIPERLDVPVDRPRPAATTYRGDLVDIEMSAELHGRIVALARECGASVFMVLQAGLAVLLKRLGAGSDIPLGSPIA</sequence>
<dbReference type="SUPFAM" id="SSF52777">
    <property type="entry name" value="CoA-dependent acyltransferases"/>
    <property type="match status" value="2"/>
</dbReference>
<dbReference type="InterPro" id="IPR006162">
    <property type="entry name" value="Ppantetheine_attach_site"/>
</dbReference>
<dbReference type="InterPro" id="IPR020806">
    <property type="entry name" value="PKS_PP-bd"/>
</dbReference>
<evidence type="ECO:0000256" key="1">
    <source>
        <dbReference type="ARBA" id="ARBA00001957"/>
    </source>
</evidence>
<dbReference type="InterPro" id="IPR009081">
    <property type="entry name" value="PP-bd_ACP"/>
</dbReference>
<dbReference type="InterPro" id="IPR042099">
    <property type="entry name" value="ANL_N_sf"/>
</dbReference>
<evidence type="ECO:0000256" key="3">
    <source>
        <dbReference type="ARBA" id="ARBA00022450"/>
    </source>
</evidence>
<feature type="domain" description="Carrier" evidence="5">
    <location>
        <begin position="312"/>
        <end position="387"/>
    </location>
</feature>
<dbReference type="GO" id="GO:0003824">
    <property type="term" value="F:catalytic activity"/>
    <property type="evidence" value="ECO:0007669"/>
    <property type="project" value="InterPro"/>
</dbReference>
<evidence type="ECO:0000313" key="6">
    <source>
        <dbReference type="EMBL" id="MBB5932972.1"/>
    </source>
</evidence>
<dbReference type="Gene3D" id="3.40.50.12780">
    <property type="entry name" value="N-terminal domain of ligase-like"/>
    <property type="match status" value="1"/>
</dbReference>
<dbReference type="FunFam" id="3.30.559.10:FF:000012">
    <property type="entry name" value="Non-ribosomal peptide synthetase"/>
    <property type="match status" value="1"/>
</dbReference>
<evidence type="ECO:0000259" key="5">
    <source>
        <dbReference type="PROSITE" id="PS50075"/>
    </source>
</evidence>
<keyword evidence="7" id="KW-1185">Reference proteome</keyword>
<dbReference type="PANTHER" id="PTHR45527">
    <property type="entry name" value="NONRIBOSOMAL PEPTIDE SYNTHETASE"/>
    <property type="match status" value="1"/>
</dbReference>
<reference evidence="6 7" key="1">
    <citation type="submission" date="2020-08" db="EMBL/GenBank/DDBJ databases">
        <title>Genomic Encyclopedia of Type Strains, Phase III (KMG-III): the genomes of soil and plant-associated and newly described type strains.</title>
        <authorList>
            <person name="Whitman W."/>
        </authorList>
    </citation>
    <scope>NUCLEOTIDE SEQUENCE [LARGE SCALE GENOMIC DNA]</scope>
    <source>
        <strain evidence="6 7">CECT 3313</strain>
    </source>
</reference>
<dbReference type="Pfam" id="PF00668">
    <property type="entry name" value="Condensation"/>
    <property type="match status" value="1"/>
</dbReference>
<dbReference type="Pfam" id="PF00550">
    <property type="entry name" value="PP-binding"/>
    <property type="match status" value="1"/>
</dbReference>
<dbReference type="CDD" id="cd19540">
    <property type="entry name" value="LCL_NRPS-like"/>
    <property type="match status" value="1"/>
</dbReference>
<comment type="cofactor">
    <cofactor evidence="1">
        <name>pantetheine 4'-phosphate</name>
        <dbReference type="ChEBI" id="CHEBI:47942"/>
    </cofactor>
</comment>
<dbReference type="GO" id="GO:0005829">
    <property type="term" value="C:cytosol"/>
    <property type="evidence" value="ECO:0007669"/>
    <property type="project" value="TreeGrafter"/>
</dbReference>
<gene>
    <name evidence="6" type="ORF">FHS34_008493</name>
</gene>
<dbReference type="SUPFAM" id="SSF56801">
    <property type="entry name" value="Acetyl-CoA synthetase-like"/>
    <property type="match status" value="1"/>
</dbReference>
<dbReference type="GO" id="GO:0031177">
    <property type="term" value="F:phosphopantetheine binding"/>
    <property type="evidence" value="ECO:0007669"/>
    <property type="project" value="InterPro"/>
</dbReference>
<dbReference type="SUPFAM" id="SSF47336">
    <property type="entry name" value="ACP-like"/>
    <property type="match status" value="1"/>
</dbReference>
<feature type="non-terminal residue" evidence="6">
    <location>
        <position position="677"/>
    </location>
</feature>
<dbReference type="GO" id="GO:0044550">
    <property type="term" value="P:secondary metabolite biosynthetic process"/>
    <property type="evidence" value="ECO:0007669"/>
    <property type="project" value="TreeGrafter"/>
</dbReference>
<dbReference type="InterPro" id="IPR023213">
    <property type="entry name" value="CAT-like_dom_sf"/>
</dbReference>
<dbReference type="Gene3D" id="3.30.559.30">
    <property type="entry name" value="Nonribosomal peptide synthetase, condensation domain"/>
    <property type="match status" value="1"/>
</dbReference>
<keyword evidence="4" id="KW-0597">Phosphoprotein</keyword>
<accession>A0A7W9UVY8</accession>
<dbReference type="GO" id="GO:0008610">
    <property type="term" value="P:lipid biosynthetic process"/>
    <property type="evidence" value="ECO:0007669"/>
    <property type="project" value="UniProtKB-ARBA"/>
</dbReference>
<dbReference type="GO" id="GO:0043041">
    <property type="term" value="P:amino acid activation for nonribosomal peptide biosynthetic process"/>
    <property type="evidence" value="ECO:0007669"/>
    <property type="project" value="TreeGrafter"/>
</dbReference>
<dbReference type="Gene3D" id="3.30.300.30">
    <property type="match status" value="1"/>
</dbReference>
<evidence type="ECO:0000256" key="2">
    <source>
        <dbReference type="ARBA" id="ARBA00006432"/>
    </source>
</evidence>
<dbReference type="Pfam" id="PF00501">
    <property type="entry name" value="AMP-binding"/>
    <property type="match status" value="1"/>
</dbReference>
<dbReference type="Pfam" id="PF13193">
    <property type="entry name" value="AMP-binding_C"/>
    <property type="match status" value="1"/>
</dbReference>
<dbReference type="PANTHER" id="PTHR45527:SF1">
    <property type="entry name" value="FATTY ACID SYNTHASE"/>
    <property type="match status" value="1"/>
</dbReference>